<evidence type="ECO:0000256" key="1">
    <source>
        <dbReference type="SAM" id="Coils"/>
    </source>
</evidence>
<proteinExistence type="predicted"/>
<feature type="coiled-coil region" evidence="1">
    <location>
        <begin position="242"/>
        <end position="276"/>
    </location>
</feature>
<sequence length="418" mass="46951">MPNAIVRLIDSNIVTKYIIRDVETDFILEDIAKEIASQDIVVSKIVRFKKKGSSDPIPIILIDEIGKTNRSEIKIGRVIFRVTRFIENPKVCFKCLKFGHTQIRCNKDKRCSKCGGTHNDECTGLIKCFRCNEPHDALDKNCKIYIREQEIINLVRNQDISFAEARKRVTTGQSFAAVTGNNPTSKPVVLSGVQTQLSDLFLAIKSLQDQITNLAPQVSQISNLREGNKKILDRCIQTQEHLDHQIAENKNLQALIESQNKTIESLTNRLTVLESNYGFRASESPDPGLFHQSLDELNNFSSVIPVDTGPGIGGKFDTHWLDSLISHLTLPFLILGDFNVHHPALGSLFSSSDASKVLDWISINNMCVLNMSQFTRFQKGHAPSLLDLSADIINNISLEISHDTYDSDHFKKFWGSND</sequence>
<accession>A0A4Y2E650</accession>
<keyword evidence="4" id="KW-1185">Reference proteome</keyword>
<dbReference type="AlphaFoldDB" id="A0A4Y2E650"/>
<dbReference type="OrthoDB" id="6486140at2759"/>
<dbReference type="InterPro" id="IPR036691">
    <property type="entry name" value="Endo/exonu/phosph_ase_sf"/>
</dbReference>
<dbReference type="Proteomes" id="UP000499080">
    <property type="component" value="Unassembled WGS sequence"/>
</dbReference>
<reference evidence="3 4" key="1">
    <citation type="journal article" date="2019" name="Sci. Rep.">
        <title>Orb-weaving spider Araneus ventricosus genome elucidates the spidroin gene catalogue.</title>
        <authorList>
            <person name="Kono N."/>
            <person name="Nakamura H."/>
            <person name="Ohtoshi R."/>
            <person name="Moran D.A.P."/>
            <person name="Shinohara A."/>
            <person name="Yoshida Y."/>
            <person name="Fujiwara M."/>
            <person name="Mori M."/>
            <person name="Tomita M."/>
            <person name="Arakawa K."/>
        </authorList>
    </citation>
    <scope>NUCLEOTIDE SEQUENCE [LARGE SCALE GENOMIC DNA]</scope>
</reference>
<keyword evidence="1" id="KW-0175">Coiled coil</keyword>
<feature type="domain" description="Endonuclease/exonuclease/phosphatase" evidence="2">
    <location>
        <begin position="319"/>
        <end position="410"/>
    </location>
</feature>
<dbReference type="InterPro" id="IPR005135">
    <property type="entry name" value="Endo/exonuclease/phosphatase"/>
</dbReference>
<dbReference type="GO" id="GO:0003824">
    <property type="term" value="F:catalytic activity"/>
    <property type="evidence" value="ECO:0007669"/>
    <property type="project" value="InterPro"/>
</dbReference>
<protein>
    <recommendedName>
        <fullName evidence="2">Endonuclease/exonuclease/phosphatase domain-containing protein</fullName>
    </recommendedName>
</protein>
<dbReference type="Gene3D" id="3.60.10.10">
    <property type="entry name" value="Endonuclease/exonuclease/phosphatase"/>
    <property type="match status" value="1"/>
</dbReference>
<evidence type="ECO:0000313" key="3">
    <source>
        <dbReference type="EMBL" id="GBM24381.1"/>
    </source>
</evidence>
<evidence type="ECO:0000313" key="4">
    <source>
        <dbReference type="Proteomes" id="UP000499080"/>
    </source>
</evidence>
<dbReference type="SUPFAM" id="SSF56219">
    <property type="entry name" value="DNase I-like"/>
    <property type="match status" value="1"/>
</dbReference>
<comment type="caution">
    <text evidence="3">The sequence shown here is derived from an EMBL/GenBank/DDBJ whole genome shotgun (WGS) entry which is preliminary data.</text>
</comment>
<evidence type="ECO:0000259" key="2">
    <source>
        <dbReference type="Pfam" id="PF14529"/>
    </source>
</evidence>
<dbReference type="Pfam" id="PF14529">
    <property type="entry name" value="Exo_endo_phos_2"/>
    <property type="match status" value="1"/>
</dbReference>
<name>A0A4Y2E650_ARAVE</name>
<gene>
    <name evidence="3" type="ORF">AVEN_167617_1</name>
</gene>
<organism evidence="3 4">
    <name type="scientific">Araneus ventricosus</name>
    <name type="common">Orbweaver spider</name>
    <name type="synonym">Epeira ventricosa</name>
    <dbReference type="NCBI Taxonomy" id="182803"/>
    <lineage>
        <taxon>Eukaryota</taxon>
        <taxon>Metazoa</taxon>
        <taxon>Ecdysozoa</taxon>
        <taxon>Arthropoda</taxon>
        <taxon>Chelicerata</taxon>
        <taxon>Arachnida</taxon>
        <taxon>Araneae</taxon>
        <taxon>Araneomorphae</taxon>
        <taxon>Entelegynae</taxon>
        <taxon>Araneoidea</taxon>
        <taxon>Araneidae</taxon>
        <taxon>Araneus</taxon>
    </lineage>
</organism>
<dbReference type="EMBL" id="BGPR01000517">
    <property type="protein sequence ID" value="GBM24381.1"/>
    <property type="molecule type" value="Genomic_DNA"/>
</dbReference>